<dbReference type="HOGENOM" id="CLU_1865451_0_0_1"/>
<organism evidence="2">
    <name type="scientific">Laccaria bicolor (strain S238N-H82 / ATCC MYA-4686)</name>
    <name type="common">Bicoloured deceiver</name>
    <name type="synonym">Laccaria laccata var. bicolor</name>
    <dbReference type="NCBI Taxonomy" id="486041"/>
    <lineage>
        <taxon>Eukaryota</taxon>
        <taxon>Fungi</taxon>
        <taxon>Dikarya</taxon>
        <taxon>Basidiomycota</taxon>
        <taxon>Agaricomycotina</taxon>
        <taxon>Agaricomycetes</taxon>
        <taxon>Agaricomycetidae</taxon>
        <taxon>Agaricales</taxon>
        <taxon>Agaricineae</taxon>
        <taxon>Hydnangiaceae</taxon>
        <taxon>Laccaria</taxon>
    </lineage>
</organism>
<dbReference type="RefSeq" id="XP_001883438.1">
    <property type="nucleotide sequence ID" value="XM_001883403.1"/>
</dbReference>
<accession>B0DHP4</accession>
<evidence type="ECO:0000313" key="1">
    <source>
        <dbReference type="EMBL" id="EDR05762.1"/>
    </source>
</evidence>
<evidence type="ECO:0000313" key="2">
    <source>
        <dbReference type="Proteomes" id="UP000001194"/>
    </source>
</evidence>
<proteinExistence type="predicted"/>
<protein>
    <submittedName>
        <fullName evidence="1">Predicted protein</fullName>
    </submittedName>
</protein>
<name>B0DHP4_LACBS</name>
<dbReference type="KEGG" id="lbc:LACBIDRAFT_329328"/>
<keyword evidence="2" id="KW-1185">Reference proteome</keyword>
<sequence>MVWNTTRAPLKLNLRNKTNCLLCINVYTAQKDEEMTKRFSSSANSLEASVCESLDEPHVLLLSLVHVLTCVVFTDVSWVRHSEGDGIDVGRIGSWHGDGPVDDFDERGEPQKVVVVIGEGRSEVTAANSQWFLLRKT</sequence>
<dbReference type="EMBL" id="DS547111">
    <property type="protein sequence ID" value="EDR05762.1"/>
    <property type="molecule type" value="Genomic_DNA"/>
</dbReference>
<reference evidence="1 2" key="1">
    <citation type="journal article" date="2008" name="Nature">
        <title>The genome of Laccaria bicolor provides insights into mycorrhizal symbiosis.</title>
        <authorList>
            <person name="Martin F."/>
            <person name="Aerts A."/>
            <person name="Ahren D."/>
            <person name="Brun A."/>
            <person name="Danchin E.G.J."/>
            <person name="Duchaussoy F."/>
            <person name="Gibon J."/>
            <person name="Kohler A."/>
            <person name="Lindquist E."/>
            <person name="Pereda V."/>
            <person name="Salamov A."/>
            <person name="Shapiro H.J."/>
            <person name="Wuyts J."/>
            <person name="Blaudez D."/>
            <person name="Buee M."/>
            <person name="Brokstein P."/>
            <person name="Canbaeck B."/>
            <person name="Cohen D."/>
            <person name="Courty P.E."/>
            <person name="Coutinho P.M."/>
            <person name="Delaruelle C."/>
            <person name="Detter J.C."/>
            <person name="Deveau A."/>
            <person name="DiFazio S."/>
            <person name="Duplessis S."/>
            <person name="Fraissinet-Tachet L."/>
            <person name="Lucic E."/>
            <person name="Frey-Klett P."/>
            <person name="Fourrey C."/>
            <person name="Feussner I."/>
            <person name="Gay G."/>
            <person name="Grimwood J."/>
            <person name="Hoegger P.J."/>
            <person name="Jain P."/>
            <person name="Kilaru S."/>
            <person name="Labbe J."/>
            <person name="Lin Y.C."/>
            <person name="Legue V."/>
            <person name="Le Tacon F."/>
            <person name="Marmeisse R."/>
            <person name="Melayah D."/>
            <person name="Montanini B."/>
            <person name="Muratet M."/>
            <person name="Nehls U."/>
            <person name="Niculita-Hirzel H."/>
            <person name="Oudot-Le Secq M.P."/>
            <person name="Peter M."/>
            <person name="Quesneville H."/>
            <person name="Rajashekar B."/>
            <person name="Reich M."/>
            <person name="Rouhier N."/>
            <person name="Schmutz J."/>
            <person name="Yin T."/>
            <person name="Chalot M."/>
            <person name="Henrissat B."/>
            <person name="Kuees U."/>
            <person name="Lucas S."/>
            <person name="Van de Peer Y."/>
            <person name="Podila G.K."/>
            <person name="Polle A."/>
            <person name="Pukkila P.J."/>
            <person name="Richardson P.M."/>
            <person name="Rouze P."/>
            <person name="Sanders I.R."/>
            <person name="Stajich J.E."/>
            <person name="Tunlid A."/>
            <person name="Tuskan G."/>
            <person name="Grigoriev I.V."/>
        </authorList>
    </citation>
    <scope>NUCLEOTIDE SEQUENCE [LARGE SCALE GENOMIC DNA]</scope>
    <source>
        <strain evidence="2">S238N-H82 / ATCC MYA-4686</strain>
    </source>
</reference>
<dbReference type="Proteomes" id="UP000001194">
    <property type="component" value="Unassembled WGS sequence"/>
</dbReference>
<dbReference type="AlphaFoldDB" id="B0DHP4"/>
<dbReference type="GeneID" id="6079146"/>
<dbReference type="InParanoid" id="B0DHP4"/>
<gene>
    <name evidence="1" type="ORF">LACBIDRAFT_329328</name>
</gene>